<dbReference type="PANTHER" id="PTHR13376">
    <property type="entry name" value="INTRAFLAGELLAR TRANSPORT PROTEIN 46 HOMOLOG"/>
    <property type="match status" value="1"/>
</dbReference>
<dbReference type="WBParaSite" id="TCLT_0000670001-mRNA-1">
    <property type="protein sequence ID" value="TCLT_0000670001-mRNA-1"/>
    <property type="gene ID" value="TCLT_0000670001"/>
</dbReference>
<reference evidence="8 9" key="2">
    <citation type="submission" date="2018-11" db="EMBL/GenBank/DDBJ databases">
        <authorList>
            <consortium name="Pathogen Informatics"/>
        </authorList>
    </citation>
    <scope>NUCLEOTIDE SEQUENCE [LARGE SCALE GENOMIC DNA]</scope>
</reference>
<comment type="similarity">
    <text evidence="2">Belongs to the IFT46 family.</text>
</comment>
<dbReference type="GO" id="GO:0042073">
    <property type="term" value="P:intraciliary transport"/>
    <property type="evidence" value="ECO:0007669"/>
    <property type="project" value="InterPro"/>
</dbReference>
<dbReference type="OrthoDB" id="2119217at2759"/>
<evidence type="ECO:0000256" key="2">
    <source>
        <dbReference type="ARBA" id="ARBA00007700"/>
    </source>
</evidence>
<name>A0A0N5D1H5_THECL</name>
<accession>A0A0N5D1H5</accession>
<dbReference type="InterPro" id="IPR022088">
    <property type="entry name" value="Intraflagellar_transp_cmplxB"/>
</dbReference>
<reference evidence="10" key="1">
    <citation type="submission" date="2017-02" db="UniProtKB">
        <authorList>
            <consortium name="WormBaseParasite"/>
        </authorList>
    </citation>
    <scope>IDENTIFICATION</scope>
</reference>
<organism evidence="10">
    <name type="scientific">Thelazia callipaeda</name>
    <name type="common">Oriental eyeworm</name>
    <name type="synonym">Parasitic nematode</name>
    <dbReference type="NCBI Taxonomy" id="103827"/>
    <lineage>
        <taxon>Eukaryota</taxon>
        <taxon>Metazoa</taxon>
        <taxon>Ecdysozoa</taxon>
        <taxon>Nematoda</taxon>
        <taxon>Chromadorea</taxon>
        <taxon>Rhabditida</taxon>
        <taxon>Spirurina</taxon>
        <taxon>Spiruromorpha</taxon>
        <taxon>Thelazioidea</taxon>
        <taxon>Thelaziidae</taxon>
        <taxon>Thelazia</taxon>
    </lineage>
</organism>
<dbReference type="Pfam" id="PF12317">
    <property type="entry name" value="IFT46_B_C"/>
    <property type="match status" value="1"/>
</dbReference>
<dbReference type="GO" id="GO:0060271">
    <property type="term" value="P:cilium assembly"/>
    <property type="evidence" value="ECO:0007669"/>
    <property type="project" value="TreeGrafter"/>
</dbReference>
<dbReference type="Proteomes" id="UP000276776">
    <property type="component" value="Unassembled WGS sequence"/>
</dbReference>
<evidence type="ECO:0000256" key="5">
    <source>
        <dbReference type="ARBA" id="ARBA00023069"/>
    </source>
</evidence>
<comment type="subcellular location">
    <subcellularLocation>
        <location evidence="1">Cytoplasm</location>
        <location evidence="1">Cytoskeleton</location>
        <location evidence="1">Cilium basal body</location>
    </subcellularLocation>
</comment>
<dbReference type="OMA" id="QYIRRYT"/>
<dbReference type="EMBL" id="UYYF01004436">
    <property type="protein sequence ID" value="VDN04064.1"/>
    <property type="molecule type" value="Genomic_DNA"/>
</dbReference>
<keyword evidence="4" id="KW-0963">Cytoplasm</keyword>
<gene>
    <name evidence="8" type="ORF">TCLT_LOCUS6689</name>
</gene>
<dbReference type="GO" id="GO:0030992">
    <property type="term" value="C:intraciliary transport particle B"/>
    <property type="evidence" value="ECO:0007669"/>
    <property type="project" value="TreeGrafter"/>
</dbReference>
<evidence type="ECO:0000256" key="1">
    <source>
        <dbReference type="ARBA" id="ARBA00004120"/>
    </source>
</evidence>
<evidence type="ECO:0000256" key="7">
    <source>
        <dbReference type="ARBA" id="ARBA00023273"/>
    </source>
</evidence>
<evidence type="ECO:0000256" key="4">
    <source>
        <dbReference type="ARBA" id="ARBA00022490"/>
    </source>
</evidence>
<keyword evidence="6" id="KW-0206">Cytoskeleton</keyword>
<dbReference type="STRING" id="103827.A0A0N5D1H5"/>
<proteinExistence type="inferred from homology"/>
<dbReference type="PANTHER" id="PTHR13376:SF0">
    <property type="entry name" value="INTRAFLAGELLAR TRANSPORT PROTEIN 46 HOMOLOG"/>
    <property type="match status" value="1"/>
</dbReference>
<keyword evidence="7" id="KW-0966">Cell projection</keyword>
<dbReference type="GO" id="GO:0005815">
    <property type="term" value="C:microtubule organizing center"/>
    <property type="evidence" value="ECO:0007669"/>
    <property type="project" value="TreeGrafter"/>
</dbReference>
<keyword evidence="5" id="KW-0969">Cilium</keyword>
<evidence type="ECO:0000313" key="10">
    <source>
        <dbReference type="WBParaSite" id="TCLT_0000670001-mRNA-1"/>
    </source>
</evidence>
<evidence type="ECO:0000256" key="6">
    <source>
        <dbReference type="ARBA" id="ARBA00023212"/>
    </source>
</evidence>
<keyword evidence="9" id="KW-1185">Reference proteome</keyword>
<dbReference type="GO" id="GO:0031514">
    <property type="term" value="C:motile cilium"/>
    <property type="evidence" value="ECO:0007669"/>
    <property type="project" value="TreeGrafter"/>
</dbReference>
<evidence type="ECO:0000313" key="9">
    <source>
        <dbReference type="Proteomes" id="UP000276776"/>
    </source>
</evidence>
<evidence type="ECO:0000313" key="8">
    <source>
        <dbReference type="EMBL" id="VDN04064.1"/>
    </source>
</evidence>
<protein>
    <recommendedName>
        <fullName evidence="3">Intraflagellar transport protein 46 homolog</fullName>
    </recommendedName>
</protein>
<sequence length="227" mass="25974">MHKDNENEKSETDNEGLNDSVLRELFFYIEAYTAETIQIEPFLKPFLPDYVPAVGDVDTFIKVPRPDQMEDKLGLTVLDEPAIEQSDPVIMDMQMRNEVKGNTAPVNEVALKKLDRADQNAREIDTVDYPSSMPSIESLMEEWPTEMENLLKTEQLPKASLDTTLEEYVDICLALFNIPVQKSRIKSLHVLFTLFSEFRNSQHFRNLAENVMNNSGSTADKAERLEL</sequence>
<dbReference type="AlphaFoldDB" id="A0A0N5D1H5"/>
<evidence type="ECO:0000256" key="3">
    <source>
        <dbReference type="ARBA" id="ARBA00017206"/>
    </source>
</evidence>